<feature type="non-terminal residue" evidence="2">
    <location>
        <position position="67"/>
    </location>
</feature>
<name>A0A354YUH5_9FIRM</name>
<protein>
    <submittedName>
        <fullName evidence="2">tRNA threonylcarbamoyladenosine dehydratase</fullName>
    </submittedName>
</protein>
<dbReference type="PANTHER" id="PTHR43267:SF1">
    <property type="entry name" value="TRNA THREONYLCARBAMOYLADENOSINE DEHYDRATASE"/>
    <property type="match status" value="1"/>
</dbReference>
<evidence type="ECO:0000313" key="2">
    <source>
        <dbReference type="EMBL" id="HBK52834.1"/>
    </source>
</evidence>
<dbReference type="Gene3D" id="3.40.50.720">
    <property type="entry name" value="NAD(P)-binding Rossmann-like Domain"/>
    <property type="match status" value="1"/>
</dbReference>
<reference evidence="2 3" key="1">
    <citation type="journal article" date="2018" name="Nat. Biotechnol.">
        <title>A standardized bacterial taxonomy based on genome phylogeny substantially revises the tree of life.</title>
        <authorList>
            <person name="Parks D.H."/>
            <person name="Chuvochina M."/>
            <person name="Waite D.W."/>
            <person name="Rinke C."/>
            <person name="Skarshewski A."/>
            <person name="Chaumeil P.A."/>
            <person name="Hugenholtz P."/>
        </authorList>
    </citation>
    <scope>NUCLEOTIDE SEQUENCE [LARGE SCALE GENOMIC DNA]</scope>
    <source>
        <strain evidence="2">UBA10948</strain>
    </source>
</reference>
<evidence type="ECO:0000313" key="3">
    <source>
        <dbReference type="Proteomes" id="UP000263273"/>
    </source>
</evidence>
<dbReference type="EMBL" id="DNZF01000056">
    <property type="protein sequence ID" value="HBK52834.1"/>
    <property type="molecule type" value="Genomic_DNA"/>
</dbReference>
<sequence length="67" mass="7645">IILCDPDRVEASNINRQLVALNSTRGELKAEVMGRRLRDINPGLQLEEYPFSYSEESSAEILDEEIH</sequence>
<gene>
    <name evidence="2" type="ORF">DDZ44_02705</name>
</gene>
<proteinExistence type="predicted"/>
<evidence type="ECO:0000259" key="1">
    <source>
        <dbReference type="Pfam" id="PF00899"/>
    </source>
</evidence>
<dbReference type="InterPro" id="IPR045886">
    <property type="entry name" value="ThiF/MoeB/HesA"/>
</dbReference>
<feature type="domain" description="THIF-type NAD/FAD binding fold" evidence="1">
    <location>
        <begin position="1"/>
        <end position="62"/>
    </location>
</feature>
<dbReference type="InterPro" id="IPR035985">
    <property type="entry name" value="Ubiquitin-activating_enz"/>
</dbReference>
<dbReference type="SUPFAM" id="SSF69572">
    <property type="entry name" value="Activating enzymes of the ubiquitin-like proteins"/>
    <property type="match status" value="1"/>
</dbReference>
<dbReference type="Proteomes" id="UP000263273">
    <property type="component" value="Unassembled WGS sequence"/>
</dbReference>
<dbReference type="InterPro" id="IPR000594">
    <property type="entry name" value="ThiF_NAD_FAD-bd"/>
</dbReference>
<dbReference type="AlphaFoldDB" id="A0A354YUH5"/>
<feature type="non-terminal residue" evidence="2">
    <location>
        <position position="1"/>
    </location>
</feature>
<dbReference type="PANTHER" id="PTHR43267">
    <property type="entry name" value="TRNA THREONYLCARBAMOYLADENOSINE DEHYDRATASE"/>
    <property type="match status" value="1"/>
</dbReference>
<dbReference type="GO" id="GO:0061503">
    <property type="term" value="F:tRNA threonylcarbamoyladenosine dehydratase"/>
    <property type="evidence" value="ECO:0007669"/>
    <property type="project" value="TreeGrafter"/>
</dbReference>
<dbReference type="Pfam" id="PF00899">
    <property type="entry name" value="ThiF"/>
    <property type="match status" value="1"/>
</dbReference>
<dbReference type="GO" id="GO:0061504">
    <property type="term" value="P:cyclic threonylcarbamoyladenosine biosynthetic process"/>
    <property type="evidence" value="ECO:0007669"/>
    <property type="project" value="TreeGrafter"/>
</dbReference>
<dbReference type="GO" id="GO:0008641">
    <property type="term" value="F:ubiquitin-like modifier activating enzyme activity"/>
    <property type="evidence" value="ECO:0007669"/>
    <property type="project" value="InterPro"/>
</dbReference>
<organism evidence="2 3">
    <name type="scientific">Syntrophomonas wolfei</name>
    <dbReference type="NCBI Taxonomy" id="863"/>
    <lineage>
        <taxon>Bacteria</taxon>
        <taxon>Bacillati</taxon>
        <taxon>Bacillota</taxon>
        <taxon>Clostridia</taxon>
        <taxon>Eubacteriales</taxon>
        <taxon>Syntrophomonadaceae</taxon>
        <taxon>Syntrophomonas</taxon>
    </lineage>
</organism>
<accession>A0A354YUH5</accession>
<comment type="caution">
    <text evidence="2">The sequence shown here is derived from an EMBL/GenBank/DDBJ whole genome shotgun (WGS) entry which is preliminary data.</text>
</comment>